<dbReference type="InParanoid" id="A0A0R0I7L2"/>
<sequence length="70" mass="7536">MYPTTSGNLKGLPQGVVHANSDLELKPLWSTSSSRSKLVSSGPHLRMMLRSGHAFTSKCLHFVLGRVNGG</sequence>
<dbReference type="AlphaFoldDB" id="A0A0R0I7L2"/>
<reference evidence="1" key="3">
    <citation type="submission" date="2018-07" db="EMBL/GenBank/DDBJ databases">
        <title>WGS assembly of Glycine max.</title>
        <authorList>
            <person name="Schmutz J."/>
            <person name="Cannon S."/>
            <person name="Schlueter J."/>
            <person name="Ma J."/>
            <person name="Mitros T."/>
            <person name="Nelson W."/>
            <person name="Hyten D."/>
            <person name="Song Q."/>
            <person name="Thelen J."/>
            <person name="Cheng J."/>
            <person name="Xu D."/>
            <person name="Hellsten U."/>
            <person name="May G."/>
            <person name="Yu Y."/>
            <person name="Sakurai T."/>
            <person name="Umezawa T."/>
            <person name="Bhattacharyya M."/>
            <person name="Sandhu D."/>
            <person name="Valliyodan B."/>
            <person name="Lindquist E."/>
            <person name="Peto M."/>
            <person name="Grant D."/>
            <person name="Shu S."/>
            <person name="Goodstein D."/>
            <person name="Barry K."/>
            <person name="Futrell-Griggs M."/>
            <person name="Abernathy B."/>
            <person name="Du J."/>
            <person name="Tian Z."/>
            <person name="Zhu L."/>
            <person name="Gill N."/>
            <person name="Joshi T."/>
            <person name="Libault M."/>
            <person name="Sethuraman A."/>
            <person name="Zhang X."/>
            <person name="Shinozaki K."/>
            <person name="Nguyen H."/>
            <person name="Wing R."/>
            <person name="Cregan P."/>
            <person name="Specht J."/>
            <person name="Grimwood J."/>
            <person name="Rokhsar D."/>
            <person name="Stacey G."/>
            <person name="Shoemaker R."/>
            <person name="Jackson S."/>
        </authorList>
    </citation>
    <scope>NUCLEOTIDE SEQUENCE</scope>
    <source>
        <tissue evidence="1">Callus</tissue>
    </source>
</reference>
<name>A0A0R0I7L2_SOYBN</name>
<evidence type="ECO:0000313" key="2">
    <source>
        <dbReference type="EnsemblPlants" id="KRH38298"/>
    </source>
</evidence>
<organism evidence="1">
    <name type="scientific">Glycine max</name>
    <name type="common">Soybean</name>
    <name type="synonym">Glycine hispida</name>
    <dbReference type="NCBI Taxonomy" id="3847"/>
    <lineage>
        <taxon>Eukaryota</taxon>
        <taxon>Viridiplantae</taxon>
        <taxon>Streptophyta</taxon>
        <taxon>Embryophyta</taxon>
        <taxon>Tracheophyta</taxon>
        <taxon>Spermatophyta</taxon>
        <taxon>Magnoliopsida</taxon>
        <taxon>eudicotyledons</taxon>
        <taxon>Gunneridae</taxon>
        <taxon>Pentapetalae</taxon>
        <taxon>rosids</taxon>
        <taxon>fabids</taxon>
        <taxon>Fabales</taxon>
        <taxon>Fabaceae</taxon>
        <taxon>Papilionoideae</taxon>
        <taxon>50 kb inversion clade</taxon>
        <taxon>NPAAA clade</taxon>
        <taxon>indigoferoid/millettioid clade</taxon>
        <taxon>Phaseoleae</taxon>
        <taxon>Glycine</taxon>
        <taxon>Glycine subgen. Soja</taxon>
    </lineage>
</organism>
<reference evidence="2" key="2">
    <citation type="submission" date="2018-02" db="UniProtKB">
        <authorList>
            <consortium name="EnsemblPlants"/>
        </authorList>
    </citation>
    <scope>IDENTIFICATION</scope>
    <source>
        <strain evidence="2">Williams 82</strain>
    </source>
</reference>
<protein>
    <submittedName>
        <fullName evidence="1 2">Uncharacterized protein</fullName>
    </submittedName>
</protein>
<gene>
    <name evidence="1" type="ORF">GLYMA_09G125600</name>
</gene>
<proteinExistence type="predicted"/>
<dbReference type="Proteomes" id="UP000008827">
    <property type="component" value="Chromosome 9"/>
</dbReference>
<dbReference type="Gramene" id="KRH38298">
    <property type="protein sequence ID" value="KRH38298"/>
    <property type="gene ID" value="GLYMA_09G125600"/>
</dbReference>
<accession>A0A0R0I7L2</accession>
<reference evidence="1 2" key="1">
    <citation type="journal article" date="2010" name="Nature">
        <title>Genome sequence of the palaeopolyploid soybean.</title>
        <authorList>
            <person name="Schmutz J."/>
            <person name="Cannon S.B."/>
            <person name="Schlueter J."/>
            <person name="Ma J."/>
            <person name="Mitros T."/>
            <person name="Nelson W."/>
            <person name="Hyten D.L."/>
            <person name="Song Q."/>
            <person name="Thelen J.J."/>
            <person name="Cheng J."/>
            <person name="Xu D."/>
            <person name="Hellsten U."/>
            <person name="May G.D."/>
            <person name="Yu Y."/>
            <person name="Sakurai T."/>
            <person name="Umezawa T."/>
            <person name="Bhattacharyya M.K."/>
            <person name="Sandhu D."/>
            <person name="Valliyodan B."/>
            <person name="Lindquist E."/>
            <person name="Peto M."/>
            <person name="Grant D."/>
            <person name="Shu S."/>
            <person name="Goodstein D."/>
            <person name="Barry K."/>
            <person name="Futrell-Griggs M."/>
            <person name="Abernathy B."/>
            <person name="Du J."/>
            <person name="Tian Z."/>
            <person name="Zhu L."/>
            <person name="Gill N."/>
            <person name="Joshi T."/>
            <person name="Libault M."/>
            <person name="Sethuraman A."/>
            <person name="Zhang X.-C."/>
            <person name="Shinozaki K."/>
            <person name="Nguyen H.T."/>
            <person name="Wing R.A."/>
            <person name="Cregan P."/>
            <person name="Specht J."/>
            <person name="Grimwood J."/>
            <person name="Rokhsar D."/>
            <person name="Stacey G."/>
            <person name="Shoemaker R.C."/>
            <person name="Jackson S.A."/>
        </authorList>
    </citation>
    <scope>NUCLEOTIDE SEQUENCE [LARGE SCALE GENOMIC DNA]</scope>
    <source>
        <strain evidence="2">cv. Williams 82</strain>
        <tissue evidence="1">Callus</tissue>
    </source>
</reference>
<keyword evidence="3" id="KW-1185">Reference proteome</keyword>
<evidence type="ECO:0000313" key="1">
    <source>
        <dbReference type="EMBL" id="KRH38298.1"/>
    </source>
</evidence>
<evidence type="ECO:0000313" key="3">
    <source>
        <dbReference type="Proteomes" id="UP000008827"/>
    </source>
</evidence>
<dbReference type="EMBL" id="CM000842">
    <property type="protein sequence ID" value="KRH38298.1"/>
    <property type="molecule type" value="Genomic_DNA"/>
</dbReference>
<dbReference type="EnsemblPlants" id="KRH38298">
    <property type="protein sequence ID" value="KRH38298"/>
    <property type="gene ID" value="GLYMA_09G125600"/>
</dbReference>